<evidence type="ECO:0000256" key="1">
    <source>
        <dbReference type="ARBA" id="ARBA00004127"/>
    </source>
</evidence>
<dbReference type="Proteomes" id="UP000683000">
    <property type="component" value="Unassembled WGS sequence"/>
</dbReference>
<dbReference type="EMBL" id="JAGFBS010000016">
    <property type="protein sequence ID" value="KAG6375041.1"/>
    <property type="molecule type" value="Genomic_DNA"/>
</dbReference>
<feature type="transmembrane region" description="Helical" evidence="7">
    <location>
        <begin position="32"/>
        <end position="52"/>
    </location>
</feature>
<sequence>MLSLSDWITTLTLVFGGCCSNAITTEWLTSDNPHSGILITFLQFLVVSLYALPTQLVFSSSWIPRLRTRRVPLLPYLAQVALFFALSVLNNAAFAYDIPMTVHIVFRSGGMIINMILGWLLVRKQYTLTQVLSVTIVTIGIILTTLSASNPTPTAHDPSDGPPSLYTQGITILALALLLSGFLGLSQDVVYARYIAQSKSTPDDSQPSWQESMFYNHVLALPLFTVARAHIVTELGRSCASPLSLSLASAPQLVMPRTLVYLVVNTVTQLLCVVGVNRLTGRVSSLTVTLILTVRKAVSLLLSVAVYGRQANAVMWTGAALVFMGTIGYSTGTRPRSKDKKD</sequence>
<keyword evidence="6 7" id="KW-0472">Membrane</keyword>
<organism evidence="8 9">
    <name type="scientific">Boletus reticuloceps</name>
    <dbReference type="NCBI Taxonomy" id="495285"/>
    <lineage>
        <taxon>Eukaryota</taxon>
        <taxon>Fungi</taxon>
        <taxon>Dikarya</taxon>
        <taxon>Basidiomycota</taxon>
        <taxon>Agaricomycotina</taxon>
        <taxon>Agaricomycetes</taxon>
        <taxon>Agaricomycetidae</taxon>
        <taxon>Boletales</taxon>
        <taxon>Boletineae</taxon>
        <taxon>Boletaceae</taxon>
        <taxon>Boletoideae</taxon>
        <taxon>Boletus</taxon>
    </lineage>
</organism>
<evidence type="ECO:0000313" key="9">
    <source>
        <dbReference type="Proteomes" id="UP000683000"/>
    </source>
</evidence>
<gene>
    <name evidence="8" type="ORF">JVT61DRAFT_3822</name>
</gene>
<dbReference type="GO" id="GO:0005789">
    <property type="term" value="C:endoplasmic reticulum membrane"/>
    <property type="evidence" value="ECO:0007669"/>
    <property type="project" value="TreeGrafter"/>
</dbReference>
<dbReference type="GO" id="GO:0005462">
    <property type="term" value="F:UDP-N-acetylglucosamine transmembrane transporter activity"/>
    <property type="evidence" value="ECO:0007669"/>
    <property type="project" value="TreeGrafter"/>
</dbReference>
<accession>A0A8I2YN45</accession>
<keyword evidence="3" id="KW-0762">Sugar transport</keyword>
<dbReference type="GO" id="GO:0005464">
    <property type="term" value="F:UDP-xylose transmembrane transporter activity"/>
    <property type="evidence" value="ECO:0007669"/>
    <property type="project" value="TreeGrafter"/>
</dbReference>
<comment type="caution">
    <text evidence="8">The sequence shown here is derived from an EMBL/GenBank/DDBJ whole genome shotgun (WGS) entry which is preliminary data.</text>
</comment>
<keyword evidence="2" id="KW-0813">Transport</keyword>
<keyword evidence="4 7" id="KW-0812">Transmembrane</keyword>
<dbReference type="GO" id="GO:0000139">
    <property type="term" value="C:Golgi membrane"/>
    <property type="evidence" value="ECO:0007669"/>
    <property type="project" value="TreeGrafter"/>
</dbReference>
<keyword evidence="9" id="KW-1185">Reference proteome</keyword>
<feature type="transmembrane region" description="Helical" evidence="7">
    <location>
        <begin position="286"/>
        <end position="307"/>
    </location>
</feature>
<evidence type="ECO:0000256" key="2">
    <source>
        <dbReference type="ARBA" id="ARBA00022448"/>
    </source>
</evidence>
<evidence type="ECO:0000256" key="7">
    <source>
        <dbReference type="SAM" id="Phobius"/>
    </source>
</evidence>
<evidence type="ECO:0000256" key="3">
    <source>
        <dbReference type="ARBA" id="ARBA00022597"/>
    </source>
</evidence>
<feature type="transmembrane region" description="Helical" evidence="7">
    <location>
        <begin position="73"/>
        <end position="96"/>
    </location>
</feature>
<dbReference type="AlphaFoldDB" id="A0A8I2YN45"/>
<dbReference type="SUPFAM" id="SSF103481">
    <property type="entry name" value="Multidrug resistance efflux transporter EmrE"/>
    <property type="match status" value="2"/>
</dbReference>
<feature type="transmembrane region" description="Helical" evidence="7">
    <location>
        <begin position="131"/>
        <end position="149"/>
    </location>
</feature>
<evidence type="ECO:0000256" key="4">
    <source>
        <dbReference type="ARBA" id="ARBA00022692"/>
    </source>
</evidence>
<reference evidence="8" key="1">
    <citation type="submission" date="2021-03" db="EMBL/GenBank/DDBJ databases">
        <title>Evolutionary innovations through gain and loss of genes in the ectomycorrhizal Boletales.</title>
        <authorList>
            <person name="Wu G."/>
            <person name="Miyauchi S."/>
            <person name="Morin E."/>
            <person name="Yang Z.-L."/>
            <person name="Xu J."/>
            <person name="Martin F.M."/>
        </authorList>
    </citation>
    <scope>NUCLEOTIDE SEQUENCE</scope>
    <source>
        <strain evidence="8">BR01</strain>
    </source>
</reference>
<evidence type="ECO:0000256" key="5">
    <source>
        <dbReference type="ARBA" id="ARBA00022989"/>
    </source>
</evidence>
<dbReference type="Pfam" id="PF08449">
    <property type="entry name" value="UAA"/>
    <property type="match status" value="1"/>
</dbReference>
<protein>
    <submittedName>
        <fullName evidence="8">UAA transporter</fullName>
    </submittedName>
</protein>
<feature type="transmembrane region" description="Helical" evidence="7">
    <location>
        <begin position="313"/>
        <end position="332"/>
    </location>
</feature>
<evidence type="ECO:0000313" key="8">
    <source>
        <dbReference type="EMBL" id="KAG6375041.1"/>
    </source>
</evidence>
<evidence type="ECO:0000256" key="6">
    <source>
        <dbReference type="ARBA" id="ARBA00023136"/>
    </source>
</evidence>
<dbReference type="OrthoDB" id="999962at2759"/>
<dbReference type="PANTHER" id="PTHR10778">
    <property type="entry name" value="SOLUTE CARRIER FAMILY 35 MEMBER B"/>
    <property type="match status" value="1"/>
</dbReference>
<dbReference type="PANTHER" id="PTHR10778:SF4">
    <property type="entry name" value="NUCLEOTIDE SUGAR TRANSPORTER SLC35B4"/>
    <property type="match status" value="1"/>
</dbReference>
<dbReference type="InterPro" id="IPR013657">
    <property type="entry name" value="SCL35B1-4/HUT1"/>
</dbReference>
<keyword evidence="5 7" id="KW-1133">Transmembrane helix</keyword>
<proteinExistence type="predicted"/>
<comment type="subcellular location">
    <subcellularLocation>
        <location evidence="1">Endomembrane system</location>
        <topology evidence="1">Multi-pass membrane protein</topology>
    </subcellularLocation>
</comment>
<feature type="transmembrane region" description="Helical" evidence="7">
    <location>
        <begin position="102"/>
        <end position="122"/>
    </location>
</feature>
<feature type="transmembrane region" description="Helical" evidence="7">
    <location>
        <begin position="169"/>
        <end position="192"/>
    </location>
</feature>
<dbReference type="InterPro" id="IPR037185">
    <property type="entry name" value="EmrE-like"/>
</dbReference>
<name>A0A8I2YN45_9AGAM</name>